<dbReference type="InterPro" id="IPR046865">
    <property type="entry name" value="FapA_b_solenoid"/>
</dbReference>
<reference evidence="3 4" key="1">
    <citation type="submission" date="2021-03" db="EMBL/GenBank/DDBJ databases">
        <title>Genomic Encyclopedia of Type Strains, Phase IV (KMG-IV): sequencing the most valuable type-strain genomes for metagenomic binning, comparative biology and taxonomic classification.</title>
        <authorList>
            <person name="Goeker M."/>
        </authorList>
    </citation>
    <scope>NUCLEOTIDE SEQUENCE [LARGE SCALE GENOMIC DNA]</scope>
    <source>
        <strain evidence="3 4">DSM 27138</strain>
    </source>
</reference>
<dbReference type="EMBL" id="JAGGLG010000006">
    <property type="protein sequence ID" value="MBP2017701.1"/>
    <property type="molecule type" value="Genomic_DNA"/>
</dbReference>
<accession>A0ABS4JS31</accession>
<dbReference type="Proteomes" id="UP001519289">
    <property type="component" value="Unassembled WGS sequence"/>
</dbReference>
<keyword evidence="4" id="KW-1185">Reference proteome</keyword>
<dbReference type="InterPro" id="IPR046866">
    <property type="entry name" value="FapA_N"/>
</dbReference>
<evidence type="ECO:0000313" key="4">
    <source>
        <dbReference type="Proteomes" id="UP001519289"/>
    </source>
</evidence>
<name>A0ABS4JS31_9FIRM</name>
<evidence type="ECO:0000256" key="1">
    <source>
        <dbReference type="SAM" id="MobiDB-lite"/>
    </source>
</evidence>
<evidence type="ECO:0000313" key="3">
    <source>
        <dbReference type="EMBL" id="MBP2017701.1"/>
    </source>
</evidence>
<gene>
    <name evidence="3" type="ORF">J2Z79_001086</name>
</gene>
<comment type="caution">
    <text evidence="3">The sequence shown here is derived from an EMBL/GenBank/DDBJ whole genome shotgun (WGS) entry which is preliminary data.</text>
</comment>
<dbReference type="Pfam" id="PF03961">
    <property type="entry name" value="FapA"/>
    <property type="match status" value="1"/>
</dbReference>
<protein>
    <submittedName>
        <fullName evidence="3">Uncharacterized protein (DUF342 family)</fullName>
    </submittedName>
</protein>
<feature type="region of interest" description="Disordered" evidence="1">
    <location>
        <begin position="379"/>
        <end position="399"/>
    </location>
</feature>
<proteinExistence type="predicted"/>
<organism evidence="3 4">
    <name type="scientific">Symbiobacterium terraclitae</name>
    <dbReference type="NCBI Taxonomy" id="557451"/>
    <lineage>
        <taxon>Bacteria</taxon>
        <taxon>Bacillati</taxon>
        <taxon>Bacillota</taxon>
        <taxon>Clostridia</taxon>
        <taxon>Eubacteriales</taxon>
        <taxon>Symbiobacteriaceae</taxon>
        <taxon>Symbiobacterium</taxon>
    </lineage>
</organism>
<dbReference type="Pfam" id="PF20250">
    <property type="entry name" value="FapA_N"/>
    <property type="match status" value="1"/>
</dbReference>
<dbReference type="PANTHER" id="PTHR38032">
    <property type="entry name" value="POLYMERASE-RELATED"/>
    <property type="match status" value="1"/>
</dbReference>
<dbReference type="PANTHER" id="PTHR38032:SF1">
    <property type="entry name" value="RNA-BINDING PROTEIN KHPB N-TERMINAL DOMAIN-CONTAINING PROTEIN"/>
    <property type="match status" value="1"/>
</dbReference>
<feature type="domain" description="Flagellar Assembly Protein A N-terminal region" evidence="2">
    <location>
        <begin position="20"/>
        <end position="196"/>
    </location>
</feature>
<evidence type="ECO:0000259" key="2">
    <source>
        <dbReference type="Pfam" id="PF20250"/>
    </source>
</evidence>
<sequence length="478" mass="50373">MSDWGVTQGTDQNAPRDGEVQLTIAPDNMTVEARIIPPEPGGQPVTVEHVLAALAAHRVTYGIDHEAIARLVEMAEKGHPQVRAGVVVAEGRRPVDGQDGAIIHHPLLQTPSGYPRLTEDGRADFFNLNMVRNVAKDTELARRQPPTEGEPGCDVFGRTIKPRPGRDVRLLAGQGTRLSPDKQAVIAQVEGHASISAGGEVTVSPVYVVPGDVGYATGNIDFVGTVIVRGDVTQGFTVKAGQNVEVHGGIMGGSVEAGGDLLVRYGIVGGGRSQIKVGGKVRCRFIESAEVEAGADVVVADSILGSRVSGEQVIVTSGRSSIVGGRIRALREISAQIIGSPSGTATELQVGVPPAVRAELEQIRERLAQVEERFGYAGRGTAYPEQPAGDRNRPRPSSQFIEKSKRLTAAEREQLAARAAALQAQFTPVPGACVKAITAVYPGVRVTIGAERHTVVDESTNSCFVIGEDGSVVLVPAY</sequence>
<dbReference type="InterPro" id="IPR005646">
    <property type="entry name" value="FapA"/>
</dbReference>
<dbReference type="RefSeq" id="WP_209465834.1">
    <property type="nucleotide sequence ID" value="NZ_JAGGLG010000006.1"/>
</dbReference>